<protein>
    <submittedName>
        <fullName evidence="3">Histidine triad nucleotide-binding protein</fullName>
    </submittedName>
</protein>
<dbReference type="Proteomes" id="UP001373159">
    <property type="component" value="Unassembled WGS sequence"/>
</dbReference>
<dbReference type="PRINTS" id="PR00332">
    <property type="entry name" value="HISTRIAD"/>
</dbReference>
<accession>A0ABU8ZMY1</accession>
<gene>
    <name evidence="3" type="ORF">V8P97_03835</name>
</gene>
<dbReference type="InterPro" id="IPR036265">
    <property type="entry name" value="HIT-like_sf"/>
</dbReference>
<dbReference type="Pfam" id="PF11969">
    <property type="entry name" value="DcpS_C"/>
    <property type="match status" value="1"/>
</dbReference>
<dbReference type="InterPro" id="IPR011146">
    <property type="entry name" value="HIT-like"/>
</dbReference>
<dbReference type="CDD" id="cd01276">
    <property type="entry name" value="PKCI_related"/>
    <property type="match status" value="1"/>
</dbReference>
<feature type="short sequence motif" description="Histidine triad motif" evidence="1">
    <location>
        <begin position="102"/>
        <end position="106"/>
    </location>
</feature>
<comment type="caution">
    <text evidence="3">The sequence shown here is derived from an EMBL/GenBank/DDBJ whole genome shotgun (WGS) entry which is preliminary data.</text>
</comment>
<organism evidence="3 4">
    <name type="scientific">Bifidobacterium favimelis</name>
    <dbReference type="NCBI Taxonomy" id="3122979"/>
    <lineage>
        <taxon>Bacteria</taxon>
        <taxon>Bacillati</taxon>
        <taxon>Actinomycetota</taxon>
        <taxon>Actinomycetes</taxon>
        <taxon>Bifidobacteriales</taxon>
        <taxon>Bifidobacteriaceae</taxon>
        <taxon>Bifidobacterium</taxon>
    </lineage>
</organism>
<dbReference type="PROSITE" id="PS51084">
    <property type="entry name" value="HIT_2"/>
    <property type="match status" value="1"/>
</dbReference>
<feature type="domain" description="HIT" evidence="2">
    <location>
        <begin position="11"/>
        <end position="114"/>
    </location>
</feature>
<dbReference type="PANTHER" id="PTHR23089">
    <property type="entry name" value="HISTIDINE TRIAD HIT PROTEIN"/>
    <property type="match status" value="1"/>
</dbReference>
<dbReference type="EMBL" id="JBANBB010000001">
    <property type="protein sequence ID" value="MEK0306598.1"/>
    <property type="molecule type" value="Genomic_DNA"/>
</dbReference>
<proteinExistence type="predicted"/>
<name>A0ABU8ZMY1_9BIFI</name>
<dbReference type="SUPFAM" id="SSF54197">
    <property type="entry name" value="HIT-like"/>
    <property type="match status" value="1"/>
</dbReference>
<reference evidence="3 4" key="1">
    <citation type="submission" date="2024-02" db="EMBL/GenBank/DDBJ databases">
        <title>Bifidobacterium honeyensis sp. nov., isolated from the comb honey.</title>
        <authorList>
            <person name="Liu W."/>
            <person name="Li Y."/>
        </authorList>
    </citation>
    <scope>NUCLEOTIDE SEQUENCE [LARGE SCALE GENOMIC DNA]</scope>
    <source>
        <strain evidence="3 4">IMAU50988</strain>
    </source>
</reference>
<evidence type="ECO:0000256" key="1">
    <source>
        <dbReference type="PROSITE-ProRule" id="PRU00464"/>
    </source>
</evidence>
<evidence type="ECO:0000313" key="3">
    <source>
        <dbReference type="EMBL" id="MEK0306598.1"/>
    </source>
</evidence>
<keyword evidence="4" id="KW-1185">Reference proteome</keyword>
<dbReference type="InterPro" id="IPR001310">
    <property type="entry name" value="Histidine_triad_HIT"/>
</dbReference>
<evidence type="ECO:0000313" key="4">
    <source>
        <dbReference type="Proteomes" id="UP001373159"/>
    </source>
</evidence>
<dbReference type="Gene3D" id="3.30.428.10">
    <property type="entry name" value="HIT-like"/>
    <property type="match status" value="1"/>
</dbReference>
<evidence type="ECO:0000259" key="2">
    <source>
        <dbReference type="PROSITE" id="PS51084"/>
    </source>
</evidence>
<sequence>MSDSDEGRDCIFCKIIRGDIPSTKVYEDDLTYAFNDAHPKARVHVLVVPKKHYADVNELAQADPSLLAHMVSVAQGIADKVYHGNFRMVFNTGEDAGQSVFHVHAHVLTGEKMA</sequence>